<proteinExistence type="predicted"/>
<dbReference type="InterPro" id="IPR002355">
    <property type="entry name" value="Cu_oxidase_Cu_BS"/>
</dbReference>
<dbReference type="InterPro" id="IPR045087">
    <property type="entry name" value="Cu-oxidase_fam"/>
</dbReference>
<dbReference type="SUPFAM" id="SSF49503">
    <property type="entry name" value="Cupredoxins"/>
    <property type="match status" value="3"/>
</dbReference>
<evidence type="ECO:0000313" key="8">
    <source>
        <dbReference type="EMBL" id="MDP1520443.1"/>
    </source>
</evidence>
<feature type="domain" description="Plastocyanin-like" evidence="7">
    <location>
        <begin position="33"/>
        <end position="144"/>
    </location>
</feature>
<dbReference type="PROSITE" id="PS00079">
    <property type="entry name" value="MULTICOPPER_OXIDASE1"/>
    <property type="match status" value="1"/>
</dbReference>
<feature type="signal peptide" evidence="4">
    <location>
        <begin position="1"/>
        <end position="23"/>
    </location>
</feature>
<name>A0AAW8B261_9GAMM</name>
<keyword evidence="4" id="KW-0732">Signal</keyword>
<sequence length="535" mass="62103">MKYCLKYLPLLFIACALSPSLLAATHTVDLTMRYETVTLGEKPVRAITVNGQIPAPELRFTEGDDLIINLHNELDEPGSIHWHGLLVPYKMDGVPWVSMPPVMPGETFQYRFNLQQSGTYWYHSHSKFHEQRGLYGAFIVEPKKEPLAYDREMTLMLSDWADRNPDETYRNLKKDGDYYKQFHPSWKFFWDEYRKADEAGKKQVRETIAHMQQMRMGVWDWGDVAYDAFLLNGKTPNQPWTEQVVQGETVRLRIINGGASSYFNLRIDGAEYFTVVAADGQPVEPVKAQRLLMGMAETYDILLKIDEDKPYYVYAESQDRTGHGIATLKTRPDQADSAELPAFNDPWFTEEHNHHDMAGMDQDHDMAKMDHSQHSGHDMSSMAMTTHVPEAVIKLDYNHLRATYESHRQQEPAIDITLRLTGNMERYIWSFDNVRFEDAEPILFEEGKTYKLTLINDTMMHHPIHIHGHWFVMDTGNGNHNPRKHTIDVPPMGKRVAWIKAEANGKWLFHCHNLYHMKAGMTRLINYHNMVEDEE</sequence>
<protein>
    <submittedName>
        <fullName evidence="8">Multicopper oxidase domain-containing protein</fullName>
    </submittedName>
</protein>
<feature type="domain" description="Plastocyanin-like" evidence="5">
    <location>
        <begin position="154"/>
        <end position="328"/>
    </location>
</feature>
<feature type="chain" id="PRO_5043835454" evidence="4">
    <location>
        <begin position="24"/>
        <end position="535"/>
    </location>
</feature>
<dbReference type="Proteomes" id="UP001178354">
    <property type="component" value="Unassembled WGS sequence"/>
</dbReference>
<reference evidence="8" key="2">
    <citation type="submission" date="2023-08" db="EMBL/GenBank/DDBJ databases">
        <authorList>
            <person name="Luo J."/>
        </authorList>
    </citation>
    <scope>NUCLEOTIDE SEQUENCE</scope>
    <source>
        <strain evidence="8">DSM 25064</strain>
    </source>
</reference>
<dbReference type="Pfam" id="PF07731">
    <property type="entry name" value="Cu-oxidase_2"/>
    <property type="match status" value="1"/>
</dbReference>
<dbReference type="AlphaFoldDB" id="A0AAW8B261"/>
<comment type="caution">
    <text evidence="8">The sequence shown here is derived from an EMBL/GenBank/DDBJ whole genome shotgun (WGS) entry which is preliminary data.</text>
</comment>
<dbReference type="RefSeq" id="WP_305170008.1">
    <property type="nucleotide sequence ID" value="NZ_JAUUUU010000002.1"/>
</dbReference>
<dbReference type="InterPro" id="IPR011706">
    <property type="entry name" value="Cu-oxidase_C"/>
</dbReference>
<gene>
    <name evidence="8" type="ORF">Q8A57_05605</name>
</gene>
<keyword evidence="3" id="KW-0186">Copper</keyword>
<organism evidence="8 9">
    <name type="scientific">Porticoccus litoralis</name>
    <dbReference type="NCBI Taxonomy" id="434086"/>
    <lineage>
        <taxon>Bacteria</taxon>
        <taxon>Pseudomonadati</taxon>
        <taxon>Pseudomonadota</taxon>
        <taxon>Gammaproteobacteria</taxon>
        <taxon>Cellvibrionales</taxon>
        <taxon>Porticoccaceae</taxon>
        <taxon>Porticoccus</taxon>
    </lineage>
</organism>
<evidence type="ECO:0000259" key="5">
    <source>
        <dbReference type="Pfam" id="PF00394"/>
    </source>
</evidence>
<dbReference type="PROSITE" id="PS00080">
    <property type="entry name" value="MULTICOPPER_OXIDASE2"/>
    <property type="match status" value="1"/>
</dbReference>
<evidence type="ECO:0000256" key="4">
    <source>
        <dbReference type="SAM" id="SignalP"/>
    </source>
</evidence>
<dbReference type="InterPro" id="IPR034279">
    <property type="entry name" value="CuRO_3_CopA"/>
</dbReference>
<keyword evidence="9" id="KW-1185">Reference proteome</keyword>
<dbReference type="GO" id="GO:0016491">
    <property type="term" value="F:oxidoreductase activity"/>
    <property type="evidence" value="ECO:0007669"/>
    <property type="project" value="UniProtKB-KW"/>
</dbReference>
<dbReference type="PANTHER" id="PTHR11709:SF394">
    <property type="entry name" value="FI03373P-RELATED"/>
    <property type="match status" value="1"/>
</dbReference>
<dbReference type="InterPro" id="IPR011707">
    <property type="entry name" value="Cu-oxidase-like_N"/>
</dbReference>
<keyword evidence="2" id="KW-0560">Oxidoreductase</keyword>
<dbReference type="InterPro" id="IPR033138">
    <property type="entry name" value="Cu_oxidase_CS"/>
</dbReference>
<dbReference type="CDD" id="cd13896">
    <property type="entry name" value="CuRO_3_CopA"/>
    <property type="match status" value="1"/>
</dbReference>
<dbReference type="GO" id="GO:0005507">
    <property type="term" value="F:copper ion binding"/>
    <property type="evidence" value="ECO:0007669"/>
    <property type="project" value="InterPro"/>
</dbReference>
<evidence type="ECO:0000313" key="9">
    <source>
        <dbReference type="Proteomes" id="UP001178354"/>
    </source>
</evidence>
<evidence type="ECO:0000259" key="6">
    <source>
        <dbReference type="Pfam" id="PF07731"/>
    </source>
</evidence>
<evidence type="ECO:0000256" key="2">
    <source>
        <dbReference type="ARBA" id="ARBA00023002"/>
    </source>
</evidence>
<dbReference type="Pfam" id="PF00394">
    <property type="entry name" value="Cu-oxidase"/>
    <property type="match status" value="1"/>
</dbReference>
<feature type="domain" description="Plastocyanin-like" evidence="6">
    <location>
        <begin position="416"/>
        <end position="524"/>
    </location>
</feature>
<evidence type="ECO:0000256" key="3">
    <source>
        <dbReference type="ARBA" id="ARBA00023008"/>
    </source>
</evidence>
<dbReference type="EMBL" id="JAUUUU010000002">
    <property type="protein sequence ID" value="MDP1520443.1"/>
    <property type="molecule type" value="Genomic_DNA"/>
</dbReference>
<dbReference type="InterPro" id="IPR001117">
    <property type="entry name" value="Cu-oxidase_2nd"/>
</dbReference>
<evidence type="ECO:0000256" key="1">
    <source>
        <dbReference type="ARBA" id="ARBA00022723"/>
    </source>
</evidence>
<accession>A0AAW8B261</accession>
<dbReference type="InterPro" id="IPR008972">
    <property type="entry name" value="Cupredoxin"/>
</dbReference>
<reference evidence="8" key="1">
    <citation type="journal article" date="2010" name="Int. J. Syst. Evol. Microbiol.">
        <title>Porticoccus litoralis gen. nov., sp. nov., a gammaproteobacterium isolated from the Yellow Sea.</title>
        <authorList>
            <person name="Oh H.M."/>
            <person name="Kim H."/>
            <person name="Kim K.M."/>
            <person name="Min G.S."/>
            <person name="Cho J.C."/>
        </authorList>
    </citation>
    <scope>NUCLEOTIDE SEQUENCE</scope>
    <source>
        <strain evidence="8">DSM 25064</strain>
    </source>
</reference>
<dbReference type="PANTHER" id="PTHR11709">
    <property type="entry name" value="MULTI-COPPER OXIDASE"/>
    <property type="match status" value="1"/>
</dbReference>
<keyword evidence="1" id="KW-0479">Metal-binding</keyword>
<dbReference type="Gene3D" id="2.60.40.420">
    <property type="entry name" value="Cupredoxins - blue copper proteins"/>
    <property type="match status" value="3"/>
</dbReference>
<dbReference type="Pfam" id="PF07732">
    <property type="entry name" value="Cu-oxidase_3"/>
    <property type="match status" value="1"/>
</dbReference>
<evidence type="ECO:0000259" key="7">
    <source>
        <dbReference type="Pfam" id="PF07732"/>
    </source>
</evidence>